<feature type="signal peptide" evidence="2">
    <location>
        <begin position="1"/>
        <end position="28"/>
    </location>
</feature>
<feature type="chain" id="PRO_5047103455" description="WxL domain-containing protein" evidence="2">
    <location>
        <begin position="29"/>
        <end position="207"/>
    </location>
</feature>
<evidence type="ECO:0000256" key="1">
    <source>
        <dbReference type="SAM" id="MobiDB-lite"/>
    </source>
</evidence>
<evidence type="ECO:0000313" key="3">
    <source>
        <dbReference type="EMBL" id="MEL5988685.1"/>
    </source>
</evidence>
<evidence type="ECO:0008006" key="5">
    <source>
        <dbReference type="Google" id="ProtNLM"/>
    </source>
</evidence>
<accession>A0ABU9LL02</accession>
<dbReference type="EMBL" id="JBCEWA010000007">
    <property type="protein sequence ID" value="MEL5988685.1"/>
    <property type="molecule type" value="Genomic_DNA"/>
</dbReference>
<feature type="region of interest" description="Disordered" evidence="1">
    <location>
        <begin position="30"/>
        <end position="63"/>
    </location>
</feature>
<dbReference type="RefSeq" id="WP_325921315.1">
    <property type="nucleotide sequence ID" value="NZ_JAMWHJ010000001.1"/>
</dbReference>
<feature type="compositionally biased region" description="Polar residues" evidence="1">
    <location>
        <begin position="32"/>
        <end position="44"/>
    </location>
</feature>
<organism evidence="3 4">
    <name type="scientific">Kurthia gibsonii</name>
    <dbReference type="NCBI Taxonomy" id="33946"/>
    <lineage>
        <taxon>Bacteria</taxon>
        <taxon>Bacillati</taxon>
        <taxon>Bacillota</taxon>
        <taxon>Bacilli</taxon>
        <taxon>Bacillales</taxon>
        <taxon>Caryophanaceae</taxon>
        <taxon>Kurthia</taxon>
    </lineage>
</organism>
<protein>
    <recommendedName>
        <fullName evidence="5">WxL domain-containing protein</fullName>
    </recommendedName>
</protein>
<keyword evidence="2" id="KW-0732">Signal</keyword>
<reference evidence="3 4" key="1">
    <citation type="submission" date="2024-04" db="EMBL/GenBank/DDBJ databases">
        <authorList>
            <person name="Wu Y.S."/>
            <person name="Zhang L."/>
        </authorList>
    </citation>
    <scope>NUCLEOTIDE SEQUENCE [LARGE SCALE GENOMIC DNA]</scope>
    <source>
        <strain evidence="3 4">KG-01</strain>
    </source>
</reference>
<gene>
    <name evidence="3" type="ORF">AAF454_09780</name>
</gene>
<comment type="caution">
    <text evidence="3">The sequence shown here is derived from an EMBL/GenBank/DDBJ whole genome shotgun (WGS) entry which is preliminary data.</text>
</comment>
<keyword evidence="4" id="KW-1185">Reference proteome</keyword>
<proteinExistence type="predicted"/>
<name>A0ABU9LL02_9BACL</name>
<sequence length="207" mass="22137">MKKTFKLGKTAALLGVLALTVGGTSALAADNTVPNQTGSTNTTVDIKEPDTDPIDPTIPGNPDPINPNQKSLTLEHVPTNYNFETNLSNKTYTISSGTVTEDTIDVFNDFSKRKWVVKAQVENDELTKGADKYPVTKFTINGKTLATGTETVVMQNKDLTVANNTGKITDQVTSVGVDFTDSGDTLKVGDTLTGKINYQLYLVSGAD</sequence>
<evidence type="ECO:0000313" key="4">
    <source>
        <dbReference type="Proteomes" id="UP001398420"/>
    </source>
</evidence>
<dbReference type="Proteomes" id="UP001398420">
    <property type="component" value="Unassembled WGS sequence"/>
</dbReference>
<evidence type="ECO:0000256" key="2">
    <source>
        <dbReference type="SAM" id="SignalP"/>
    </source>
</evidence>